<proteinExistence type="predicted"/>
<keyword evidence="2" id="KW-1185">Reference proteome</keyword>
<dbReference type="EMBL" id="JAHRIP010073475">
    <property type="protein sequence ID" value="MEQ2309469.1"/>
    <property type="molecule type" value="Genomic_DNA"/>
</dbReference>
<accession>A0ABV0ZU63</accession>
<protein>
    <submittedName>
        <fullName evidence="1">Uncharacterized protein</fullName>
    </submittedName>
</protein>
<dbReference type="Proteomes" id="UP001469553">
    <property type="component" value="Unassembled WGS sequence"/>
</dbReference>
<organism evidence="1 2">
    <name type="scientific">Ameca splendens</name>
    <dbReference type="NCBI Taxonomy" id="208324"/>
    <lineage>
        <taxon>Eukaryota</taxon>
        <taxon>Metazoa</taxon>
        <taxon>Chordata</taxon>
        <taxon>Craniata</taxon>
        <taxon>Vertebrata</taxon>
        <taxon>Euteleostomi</taxon>
        <taxon>Actinopterygii</taxon>
        <taxon>Neopterygii</taxon>
        <taxon>Teleostei</taxon>
        <taxon>Neoteleostei</taxon>
        <taxon>Acanthomorphata</taxon>
        <taxon>Ovalentaria</taxon>
        <taxon>Atherinomorphae</taxon>
        <taxon>Cyprinodontiformes</taxon>
        <taxon>Goodeidae</taxon>
        <taxon>Ameca</taxon>
    </lineage>
</organism>
<gene>
    <name evidence="1" type="ORF">AMECASPLE_038993</name>
</gene>
<evidence type="ECO:0000313" key="1">
    <source>
        <dbReference type="EMBL" id="MEQ2309469.1"/>
    </source>
</evidence>
<comment type="caution">
    <text evidence="1">The sequence shown here is derived from an EMBL/GenBank/DDBJ whole genome shotgun (WGS) entry which is preliminary data.</text>
</comment>
<sequence length="130" mass="14756">MMHDCGEEFSKWLGAAVYQRCQCLTLTRAREGLWAPLNWQPGWSQRMVCCLHPRVWHFHLDPELVLVAVNEQGHPVQQVLATKKRLCVQCAHIDGKHQSHVFECDVKLHPTSDARLVLGVLVILTSQAPA</sequence>
<name>A0ABV0ZU63_9TELE</name>
<evidence type="ECO:0000313" key="2">
    <source>
        <dbReference type="Proteomes" id="UP001469553"/>
    </source>
</evidence>
<reference evidence="1 2" key="1">
    <citation type="submission" date="2021-06" db="EMBL/GenBank/DDBJ databases">
        <authorList>
            <person name="Palmer J.M."/>
        </authorList>
    </citation>
    <scope>NUCLEOTIDE SEQUENCE [LARGE SCALE GENOMIC DNA]</scope>
    <source>
        <strain evidence="1 2">AS_MEX2019</strain>
        <tissue evidence="1">Muscle</tissue>
    </source>
</reference>